<accession>A0AAX4KNQ2</accession>
<proteinExistence type="predicted"/>
<dbReference type="KEGG" id="ker:91104982"/>
<name>A0AAX4KNQ2_9TREE</name>
<keyword evidence="4" id="KW-1185">Reference proteome</keyword>
<feature type="region of interest" description="Disordered" evidence="2">
    <location>
        <begin position="306"/>
        <end position="329"/>
    </location>
</feature>
<feature type="coiled-coil region" evidence="1">
    <location>
        <begin position="190"/>
        <end position="247"/>
    </location>
</feature>
<sequence length="586" mass="65594">MTGTCTLHHFQRNPFHFTFLVGIHSPRTAKIGDNSLEAQLSQPVFRRLAPQTSLLQHWECDIARSTNGVNRGPEENRFFPQRVDSASSKQVRLSFPPPVAPTRTTTTTSAGDPHIQYRTPLESLPVDIDRIPPTPAIDLHHTHSAFIISPSRRDRSASQSTFHPFSMPTSASALPTPVSLRSTTGGDHLLAQAHQKVDKLSRKAFRTNQELEVAQREFKALEDAGEVVRLRNQLQDANERIDWLKSNITAKSIELNRYWSSNALILQNEYEVEMNKKDERIKYLQVKVGILENQVADWTNAIVGSTRPRTGDKAKPCSAPGTAPRGILRKPTRIMCQSGGFAPRPAKTFSDNLLAIQDGPSQTRAVPSRELSRIVNGNKEIEASSRWNLDHPSHLTHDPNPAEGDWSRKRKARQFQWSASYPGSEASQRNPEATYPFDIFDQLPDLCDLDTERDVGPEEGDEVLVNGIKMKYLVEHEAEKKSHGLDHINRDIEAHVKEEADSQDPIEEDALGIEEWDGFGEQDWDGFGVQDLEGYGVADDDGFGVADDDGFGEVDLEGYGYEEYEGFGVEEDDGFLIEEDDGLFVC</sequence>
<dbReference type="AlphaFoldDB" id="A0AAX4KNQ2"/>
<dbReference type="Proteomes" id="UP001358614">
    <property type="component" value="Chromosome 1"/>
</dbReference>
<feature type="region of interest" description="Disordered" evidence="2">
    <location>
        <begin position="384"/>
        <end position="411"/>
    </location>
</feature>
<feature type="compositionally biased region" description="Basic and acidic residues" evidence="2">
    <location>
        <begin position="384"/>
        <end position="397"/>
    </location>
</feature>
<organism evidence="3 4">
    <name type="scientific">Kwoniella europaea PYCC6329</name>
    <dbReference type="NCBI Taxonomy" id="1423913"/>
    <lineage>
        <taxon>Eukaryota</taxon>
        <taxon>Fungi</taxon>
        <taxon>Dikarya</taxon>
        <taxon>Basidiomycota</taxon>
        <taxon>Agaricomycotina</taxon>
        <taxon>Tremellomycetes</taxon>
        <taxon>Tremellales</taxon>
        <taxon>Cryptococcaceae</taxon>
        <taxon>Kwoniella</taxon>
    </lineage>
</organism>
<gene>
    <name evidence="3" type="ORF">V865_006181</name>
</gene>
<dbReference type="GeneID" id="91104982"/>
<dbReference type="EMBL" id="CP144089">
    <property type="protein sequence ID" value="WWD08071.1"/>
    <property type="molecule type" value="Genomic_DNA"/>
</dbReference>
<keyword evidence="1" id="KW-0175">Coiled coil</keyword>
<evidence type="ECO:0000256" key="1">
    <source>
        <dbReference type="SAM" id="Coils"/>
    </source>
</evidence>
<feature type="region of interest" description="Disordered" evidence="2">
    <location>
        <begin position="89"/>
        <end position="116"/>
    </location>
</feature>
<dbReference type="RefSeq" id="XP_066086038.1">
    <property type="nucleotide sequence ID" value="XM_066229941.1"/>
</dbReference>
<evidence type="ECO:0000313" key="4">
    <source>
        <dbReference type="Proteomes" id="UP001358614"/>
    </source>
</evidence>
<protein>
    <submittedName>
        <fullName evidence="3">Uncharacterized protein</fullName>
    </submittedName>
</protein>
<evidence type="ECO:0000256" key="2">
    <source>
        <dbReference type="SAM" id="MobiDB-lite"/>
    </source>
</evidence>
<evidence type="ECO:0000313" key="3">
    <source>
        <dbReference type="EMBL" id="WWD08071.1"/>
    </source>
</evidence>
<reference evidence="3 4" key="1">
    <citation type="submission" date="2024-01" db="EMBL/GenBank/DDBJ databases">
        <title>Comparative genomics of Cryptococcus and Kwoniella reveals pathogenesis evolution and contrasting modes of karyotype evolution via chromosome fusion or intercentromeric recombination.</title>
        <authorList>
            <person name="Coelho M.A."/>
            <person name="David-Palma M."/>
            <person name="Shea T."/>
            <person name="Bowers K."/>
            <person name="McGinley-Smith S."/>
            <person name="Mohammad A.W."/>
            <person name="Gnirke A."/>
            <person name="Yurkov A.M."/>
            <person name="Nowrousian M."/>
            <person name="Sun S."/>
            <person name="Cuomo C.A."/>
            <person name="Heitman J."/>
        </authorList>
    </citation>
    <scope>NUCLEOTIDE SEQUENCE [LARGE SCALE GENOMIC DNA]</scope>
    <source>
        <strain evidence="3 4">PYCC6329</strain>
    </source>
</reference>